<dbReference type="InterPro" id="IPR008248">
    <property type="entry name" value="CheB-like"/>
</dbReference>
<evidence type="ECO:0000256" key="2">
    <source>
        <dbReference type="ARBA" id="ARBA00048267"/>
    </source>
</evidence>
<comment type="PTM">
    <text evidence="3">Phosphorylated by CheA. Phosphorylation of the N-terminal regulatory domain activates the methylesterase activity.</text>
</comment>
<dbReference type="PIRSF" id="PIRSF000876">
    <property type="entry name" value="RR_chemtxs_CheB"/>
    <property type="match status" value="1"/>
</dbReference>
<keyword evidence="9" id="KW-1185">Reference proteome</keyword>
<evidence type="ECO:0000256" key="3">
    <source>
        <dbReference type="HAMAP-Rule" id="MF_00099"/>
    </source>
</evidence>
<dbReference type="GO" id="GO:0000156">
    <property type="term" value="F:phosphorelay response regulator activity"/>
    <property type="evidence" value="ECO:0007669"/>
    <property type="project" value="InterPro"/>
</dbReference>
<dbReference type="PANTHER" id="PTHR42872">
    <property type="entry name" value="PROTEIN-GLUTAMATE METHYLESTERASE/PROTEIN-GLUTAMINE GLUTAMINASE"/>
    <property type="match status" value="1"/>
</dbReference>
<dbReference type="InterPro" id="IPR035909">
    <property type="entry name" value="CheB_C"/>
</dbReference>
<comment type="function">
    <text evidence="3">Involved in chemotaxis. Part of a chemotaxis signal transduction system that modulates chemotaxis in response to various stimuli. Catalyzes the demethylation of specific methylglutamate residues introduced into the chemoreceptors (methyl-accepting chemotaxis proteins or MCP) by CheR. Also mediates the irreversible deamidation of specific glutamine residues to glutamic acid.</text>
</comment>
<feature type="domain" description="CheB-type methylesterase" evidence="7">
    <location>
        <begin position="155"/>
        <end position="349"/>
    </location>
</feature>
<evidence type="ECO:0000256" key="1">
    <source>
        <dbReference type="ARBA" id="ARBA00022801"/>
    </source>
</evidence>
<name>A0A8J2YIW0_9BACL</name>
<dbReference type="EMBL" id="BMIR01000012">
    <property type="protein sequence ID" value="GGE46362.1"/>
    <property type="molecule type" value="Genomic_DNA"/>
</dbReference>
<feature type="active site" evidence="3 4">
    <location>
        <position position="167"/>
    </location>
</feature>
<dbReference type="PROSITE" id="PS50122">
    <property type="entry name" value="CHEB"/>
    <property type="match status" value="1"/>
</dbReference>
<dbReference type="Proteomes" id="UP000628775">
    <property type="component" value="Unassembled WGS sequence"/>
</dbReference>
<evidence type="ECO:0000313" key="8">
    <source>
        <dbReference type="EMBL" id="GGE46362.1"/>
    </source>
</evidence>
<keyword evidence="1 3" id="KW-0378">Hydrolase</keyword>
<comment type="caution">
    <text evidence="8">The sequence shown here is derived from an EMBL/GenBank/DDBJ whole genome shotgun (WGS) entry which is preliminary data.</text>
</comment>
<evidence type="ECO:0000313" key="9">
    <source>
        <dbReference type="Proteomes" id="UP000628775"/>
    </source>
</evidence>
<evidence type="ECO:0000259" key="7">
    <source>
        <dbReference type="PROSITE" id="PS50122"/>
    </source>
</evidence>
<dbReference type="Gene3D" id="3.40.50.2300">
    <property type="match status" value="1"/>
</dbReference>
<reference evidence="8" key="2">
    <citation type="submission" date="2020-09" db="EMBL/GenBank/DDBJ databases">
        <authorList>
            <person name="Sun Q."/>
            <person name="Zhou Y."/>
        </authorList>
    </citation>
    <scope>NUCLEOTIDE SEQUENCE</scope>
    <source>
        <strain evidence="8">CGMCC 1.15371</strain>
    </source>
</reference>
<dbReference type="GO" id="GO:0008984">
    <property type="term" value="F:protein-glutamate methylesterase activity"/>
    <property type="evidence" value="ECO:0007669"/>
    <property type="project" value="UniProtKB-UniRule"/>
</dbReference>
<dbReference type="Pfam" id="PF01339">
    <property type="entry name" value="CheB_methylest"/>
    <property type="match status" value="1"/>
</dbReference>
<organism evidence="8 9">
    <name type="scientific">Pullulanibacillus camelliae</name>
    <dbReference type="NCBI Taxonomy" id="1707096"/>
    <lineage>
        <taxon>Bacteria</taxon>
        <taxon>Bacillati</taxon>
        <taxon>Bacillota</taxon>
        <taxon>Bacilli</taxon>
        <taxon>Bacillales</taxon>
        <taxon>Sporolactobacillaceae</taxon>
        <taxon>Pullulanibacillus</taxon>
    </lineage>
</organism>
<accession>A0A8J2YIW0</accession>
<comment type="similarity">
    <text evidence="3">Belongs to the CheB family.</text>
</comment>
<dbReference type="Gene3D" id="3.40.50.180">
    <property type="entry name" value="Methylesterase CheB, C-terminal domain"/>
    <property type="match status" value="1"/>
</dbReference>
<dbReference type="InterPro" id="IPR000673">
    <property type="entry name" value="Sig_transdc_resp-reg_Me-estase"/>
</dbReference>
<dbReference type="SUPFAM" id="SSF52172">
    <property type="entry name" value="CheY-like"/>
    <property type="match status" value="1"/>
</dbReference>
<dbReference type="PROSITE" id="PS50110">
    <property type="entry name" value="RESPONSE_REGULATORY"/>
    <property type="match status" value="1"/>
</dbReference>
<sequence length="352" mass="37725">MEPIRVLVVDDSAFMRKLISEMINEDPRMTVVSTARDGEDALKKIKASAPDVVTLDVNLPKLNGLEVIERVMAEHPVPIILLSSLTDKGARVTIEAMALGAMDFVTKPSGEISLDIHKVKESLITKILNAGQISVQQAANTVDEHVVQPLIEQKRDTALQLICIGASTGGPKALRAVLSKLPSDLPVPIIVVQHMPPAFTHSLAQKLNEWSPAIVKEAAHGELLQKGTIYIAPGGFQTRIQTVGRSLAFYIDKSPAVRGLRPCYNVLLESVAEHKLDSVLTVTLTGMGSDGADGLKALKKVSRVYAIAESEATSVIFGMPKAAIQTGLVNEIVNLDDISSAIIKQINKGGIS</sequence>
<dbReference type="InterPro" id="IPR001789">
    <property type="entry name" value="Sig_transdc_resp-reg_receiver"/>
</dbReference>
<evidence type="ECO:0000259" key="6">
    <source>
        <dbReference type="PROSITE" id="PS50110"/>
    </source>
</evidence>
<dbReference type="SUPFAM" id="SSF52738">
    <property type="entry name" value="Methylesterase CheB, C-terminal domain"/>
    <property type="match status" value="1"/>
</dbReference>
<keyword evidence="3 4" id="KW-0145">Chemotaxis</keyword>
<dbReference type="CDD" id="cd16432">
    <property type="entry name" value="CheB_Rec"/>
    <property type="match status" value="1"/>
</dbReference>
<dbReference type="NCBIfam" id="NF001965">
    <property type="entry name" value="PRK00742.1"/>
    <property type="match status" value="1"/>
</dbReference>
<proteinExistence type="inferred from homology"/>
<comment type="catalytic activity">
    <reaction evidence="2 3">
        <text>[protein]-L-glutamate 5-O-methyl ester + H2O = L-glutamyl-[protein] + methanol + H(+)</text>
        <dbReference type="Rhea" id="RHEA:23236"/>
        <dbReference type="Rhea" id="RHEA-COMP:10208"/>
        <dbReference type="Rhea" id="RHEA-COMP:10311"/>
        <dbReference type="ChEBI" id="CHEBI:15377"/>
        <dbReference type="ChEBI" id="CHEBI:15378"/>
        <dbReference type="ChEBI" id="CHEBI:17790"/>
        <dbReference type="ChEBI" id="CHEBI:29973"/>
        <dbReference type="ChEBI" id="CHEBI:82795"/>
        <dbReference type="EC" id="3.1.1.61"/>
    </reaction>
</comment>
<evidence type="ECO:0000256" key="5">
    <source>
        <dbReference type="PROSITE-ProRule" id="PRU00169"/>
    </source>
</evidence>
<comment type="subcellular location">
    <subcellularLocation>
        <location evidence="3">Cytoplasm</location>
    </subcellularLocation>
</comment>
<evidence type="ECO:0000256" key="4">
    <source>
        <dbReference type="PROSITE-ProRule" id="PRU00050"/>
    </source>
</evidence>
<reference evidence="8" key="1">
    <citation type="journal article" date="2014" name="Int. J. Syst. Evol. Microbiol.">
        <title>Complete genome sequence of Corynebacterium casei LMG S-19264T (=DSM 44701T), isolated from a smear-ripened cheese.</title>
        <authorList>
            <consortium name="US DOE Joint Genome Institute (JGI-PGF)"/>
            <person name="Walter F."/>
            <person name="Albersmeier A."/>
            <person name="Kalinowski J."/>
            <person name="Ruckert C."/>
        </authorList>
    </citation>
    <scope>NUCLEOTIDE SEQUENCE</scope>
    <source>
        <strain evidence="8">CGMCC 1.15371</strain>
    </source>
</reference>
<feature type="active site" evidence="3 4">
    <location>
        <position position="290"/>
    </location>
</feature>
<dbReference type="PANTHER" id="PTHR42872:SF3">
    <property type="entry name" value="PROTEIN-GLUTAMATE METHYLESTERASE_PROTEIN-GLUTAMINE GLUTAMINASE 1"/>
    <property type="match status" value="1"/>
</dbReference>
<dbReference type="SMART" id="SM00448">
    <property type="entry name" value="REC"/>
    <property type="match status" value="1"/>
</dbReference>
<dbReference type="CDD" id="cd17541">
    <property type="entry name" value="REC_CheB-like"/>
    <property type="match status" value="1"/>
</dbReference>
<comment type="catalytic activity">
    <reaction evidence="3">
        <text>L-glutaminyl-[protein] + H2O = L-glutamyl-[protein] + NH4(+)</text>
        <dbReference type="Rhea" id="RHEA:16441"/>
        <dbReference type="Rhea" id="RHEA-COMP:10207"/>
        <dbReference type="Rhea" id="RHEA-COMP:10208"/>
        <dbReference type="ChEBI" id="CHEBI:15377"/>
        <dbReference type="ChEBI" id="CHEBI:28938"/>
        <dbReference type="ChEBI" id="CHEBI:29973"/>
        <dbReference type="ChEBI" id="CHEBI:30011"/>
        <dbReference type="EC" id="3.5.1.44"/>
    </reaction>
</comment>
<dbReference type="RefSeq" id="WP_188694836.1">
    <property type="nucleotide sequence ID" value="NZ_BMIR01000012.1"/>
</dbReference>
<comment type="domain">
    <text evidence="3">Contains a C-terminal catalytic domain, and an N-terminal region which modulates catalytic activity.</text>
</comment>
<dbReference type="AlphaFoldDB" id="A0A8J2YIW0"/>
<dbReference type="GO" id="GO:0006935">
    <property type="term" value="P:chemotaxis"/>
    <property type="evidence" value="ECO:0007669"/>
    <property type="project" value="UniProtKB-UniRule"/>
</dbReference>
<feature type="active site" evidence="3 4">
    <location>
        <position position="194"/>
    </location>
</feature>
<feature type="domain" description="Response regulatory" evidence="6">
    <location>
        <begin position="5"/>
        <end position="122"/>
    </location>
</feature>
<gene>
    <name evidence="3 8" type="primary">cheB</name>
    <name evidence="8" type="ORF">GCM10011391_26470</name>
</gene>
<dbReference type="Pfam" id="PF00072">
    <property type="entry name" value="Response_reg"/>
    <property type="match status" value="1"/>
</dbReference>
<keyword evidence="3" id="KW-0963">Cytoplasm</keyword>
<keyword evidence="3 5" id="KW-0597">Phosphoprotein</keyword>
<dbReference type="InterPro" id="IPR011006">
    <property type="entry name" value="CheY-like_superfamily"/>
</dbReference>
<dbReference type="EC" id="3.1.1.61" evidence="3"/>
<protein>
    <recommendedName>
        <fullName evidence="3">Protein-glutamate methylesterase/protein-glutamine glutaminase</fullName>
        <ecNumber evidence="3">3.1.1.61</ecNumber>
        <ecNumber evidence="3">3.5.1.44</ecNumber>
    </recommendedName>
</protein>
<feature type="modified residue" description="4-aspartylphosphate" evidence="3 5">
    <location>
        <position position="56"/>
    </location>
</feature>
<dbReference type="HAMAP" id="MF_00099">
    <property type="entry name" value="CheB_chemtxs"/>
    <property type="match status" value="1"/>
</dbReference>
<dbReference type="GO" id="GO:0005737">
    <property type="term" value="C:cytoplasm"/>
    <property type="evidence" value="ECO:0007669"/>
    <property type="project" value="UniProtKB-SubCell"/>
</dbReference>
<dbReference type="GO" id="GO:0050568">
    <property type="term" value="F:protein-glutamine glutaminase activity"/>
    <property type="evidence" value="ECO:0007669"/>
    <property type="project" value="UniProtKB-UniRule"/>
</dbReference>
<dbReference type="EC" id="3.5.1.44" evidence="3"/>